<organism evidence="2 3">
    <name type="scientific">Massilia solisilvae</name>
    <dbReference type="NCBI Taxonomy" id="1811225"/>
    <lineage>
        <taxon>Bacteria</taxon>
        <taxon>Pseudomonadati</taxon>
        <taxon>Pseudomonadota</taxon>
        <taxon>Betaproteobacteria</taxon>
        <taxon>Burkholderiales</taxon>
        <taxon>Oxalobacteraceae</taxon>
        <taxon>Telluria group</taxon>
        <taxon>Massilia</taxon>
    </lineage>
</organism>
<dbReference type="InterPro" id="IPR003607">
    <property type="entry name" value="HD/PDEase_dom"/>
</dbReference>
<accession>A0ABT2BFM1</accession>
<dbReference type="SMART" id="SM00065">
    <property type="entry name" value="GAF"/>
    <property type="match status" value="1"/>
</dbReference>
<evidence type="ECO:0000313" key="3">
    <source>
        <dbReference type="Proteomes" id="UP001205861"/>
    </source>
</evidence>
<dbReference type="Pfam" id="PF01590">
    <property type="entry name" value="GAF"/>
    <property type="match status" value="1"/>
</dbReference>
<dbReference type="InterPro" id="IPR037522">
    <property type="entry name" value="HD_GYP_dom"/>
</dbReference>
<dbReference type="Gene3D" id="3.30.450.40">
    <property type="match status" value="1"/>
</dbReference>
<keyword evidence="3" id="KW-1185">Reference proteome</keyword>
<protein>
    <submittedName>
        <fullName evidence="2">GAF domain-containing protein</fullName>
    </submittedName>
</protein>
<comment type="caution">
    <text evidence="2">The sequence shown here is derived from an EMBL/GenBank/DDBJ whole genome shotgun (WGS) entry which is preliminary data.</text>
</comment>
<dbReference type="Pfam" id="PF01966">
    <property type="entry name" value="HD"/>
    <property type="match status" value="1"/>
</dbReference>
<name>A0ABT2BFM1_9BURK</name>
<dbReference type="PROSITE" id="PS51832">
    <property type="entry name" value="HD_GYP"/>
    <property type="match status" value="1"/>
</dbReference>
<dbReference type="SMART" id="SM00471">
    <property type="entry name" value="HDc"/>
    <property type="match status" value="1"/>
</dbReference>
<dbReference type="CDD" id="cd00077">
    <property type="entry name" value="HDc"/>
    <property type="match status" value="1"/>
</dbReference>
<dbReference type="Pfam" id="PF13487">
    <property type="entry name" value="HD_5"/>
    <property type="match status" value="1"/>
</dbReference>
<dbReference type="PANTHER" id="PTHR43155:SF2">
    <property type="entry name" value="CYCLIC DI-GMP PHOSPHODIESTERASE PA4108"/>
    <property type="match status" value="1"/>
</dbReference>
<dbReference type="InterPro" id="IPR006674">
    <property type="entry name" value="HD_domain"/>
</dbReference>
<dbReference type="SUPFAM" id="SSF55781">
    <property type="entry name" value="GAF domain-like"/>
    <property type="match status" value="1"/>
</dbReference>
<dbReference type="Gene3D" id="1.10.3210.10">
    <property type="entry name" value="Hypothetical protein af1432"/>
    <property type="match status" value="2"/>
</dbReference>
<reference evidence="2 3" key="1">
    <citation type="submission" date="2022-08" db="EMBL/GenBank/DDBJ databases">
        <title>Reclassification of Massilia species as members of the genera Telluria, Duganella, Pseudoduganella, Mokoshia gen. nov. and Zemynaea gen. nov. using orthogonal and non-orthogonal genome-based approaches.</title>
        <authorList>
            <person name="Bowman J.P."/>
        </authorList>
    </citation>
    <scope>NUCLEOTIDE SEQUENCE [LARGE SCALE GENOMIC DNA]</scope>
    <source>
        <strain evidence="2 3">JCM 31607</strain>
    </source>
</reference>
<sequence>MQELTPAQVAQRLHLLTELSVSLGNGADTGELLDRILQVAKGMTDADGGTLYRPSEDGKSLCFHISINDTLEIYQGGASGNPIDIAPVPLADAGGAPNLASVAAYAANTRQSVNIEDVYETDLFNFSGMRAFDKTFGYHSKSFLTVPMANHEGELVGVLQLINAKDPQTGGIRPFSGTDQRFIEALAAQAAVALTNQQLINQLEQLFESLVNLINICIDEKSPYTGRHCQFVPELTMMLAEAAHQTGEGPLAQFRMSDADRKELWLAGLLHDCGKLVTPVHVVDKATKLETIFDRIHLVDTRFEVLLRDAEIRALRGKCEPGADIVAIDLALAQEQAAIREDRDFLRRANVGGEGMSPADQERVREIAARRWMGPDGIERDLLDGDEVANLTVRFGTLTEEERKIINNHIVVTIRMLESLPWPRHLKNVPEYAGGHHERMDGKGYPRGLKAEQMSVQARVMAIADIFEALTAKDRPYKKGKLLSESLRIMGNFALNGHIDPDLFDIFIRRKVYLEFARQNMEPHQVDEIDETLIPGYRP</sequence>
<gene>
    <name evidence="2" type="ORF">NX773_03375</name>
</gene>
<feature type="domain" description="HD-GYP" evidence="1">
    <location>
        <begin position="319"/>
        <end position="523"/>
    </location>
</feature>
<dbReference type="InterPro" id="IPR029016">
    <property type="entry name" value="GAF-like_dom_sf"/>
</dbReference>
<dbReference type="Proteomes" id="UP001205861">
    <property type="component" value="Unassembled WGS sequence"/>
</dbReference>
<dbReference type="RefSeq" id="WP_258854959.1">
    <property type="nucleotide sequence ID" value="NZ_JANUGV010000001.1"/>
</dbReference>
<dbReference type="PANTHER" id="PTHR43155">
    <property type="entry name" value="CYCLIC DI-GMP PHOSPHODIESTERASE PA4108-RELATED"/>
    <property type="match status" value="1"/>
</dbReference>
<dbReference type="EMBL" id="JANUGV010000001">
    <property type="protein sequence ID" value="MCS0607207.1"/>
    <property type="molecule type" value="Genomic_DNA"/>
</dbReference>
<dbReference type="SUPFAM" id="SSF109604">
    <property type="entry name" value="HD-domain/PDEase-like"/>
    <property type="match status" value="2"/>
</dbReference>
<proteinExistence type="predicted"/>
<dbReference type="InterPro" id="IPR003018">
    <property type="entry name" value="GAF"/>
</dbReference>
<evidence type="ECO:0000259" key="1">
    <source>
        <dbReference type="PROSITE" id="PS51832"/>
    </source>
</evidence>
<evidence type="ECO:0000313" key="2">
    <source>
        <dbReference type="EMBL" id="MCS0607207.1"/>
    </source>
</evidence>